<dbReference type="InterPro" id="IPR056169">
    <property type="entry name" value="HB_ELP1"/>
</dbReference>
<evidence type="ECO:0000256" key="4">
    <source>
        <dbReference type="ARBA" id="ARBA00022694"/>
    </source>
</evidence>
<dbReference type="PANTHER" id="PTHR12747:SF0">
    <property type="entry name" value="ELONGATOR COMPLEX PROTEIN 1"/>
    <property type="match status" value="1"/>
</dbReference>
<dbReference type="InterPro" id="IPR056165">
    <property type="entry name" value="Beta-prop_ELP1_2nd"/>
</dbReference>
<dbReference type="EMBL" id="KV748808">
    <property type="protein sequence ID" value="OCL12941.1"/>
    <property type="molecule type" value="Genomic_DNA"/>
</dbReference>
<evidence type="ECO:0000256" key="5">
    <source>
        <dbReference type="PIRNR" id="PIRNR017233"/>
    </source>
</evidence>
<dbReference type="InterPro" id="IPR006849">
    <property type="entry name" value="Elp1"/>
</dbReference>
<dbReference type="GO" id="GO:0000049">
    <property type="term" value="F:tRNA binding"/>
    <property type="evidence" value="ECO:0007669"/>
    <property type="project" value="TreeGrafter"/>
</dbReference>
<accession>A0A8E2FAA0</accession>
<dbReference type="PIRSF" id="PIRSF017233">
    <property type="entry name" value="IKAP"/>
    <property type="match status" value="1"/>
</dbReference>
<keyword evidence="6" id="KW-0175">Coiled coil</keyword>
<evidence type="ECO:0000256" key="7">
    <source>
        <dbReference type="SAM" id="MobiDB-lite"/>
    </source>
</evidence>
<feature type="domain" description="ELP1 N-terminal second beta-propeller" evidence="9">
    <location>
        <begin position="404"/>
        <end position="665"/>
    </location>
</feature>
<gene>
    <name evidence="13" type="ORF">AOQ84DRAFT_372630</name>
</gene>
<dbReference type="SUPFAM" id="SSF82171">
    <property type="entry name" value="DPP6 N-terminal domain-like"/>
    <property type="match status" value="1"/>
</dbReference>
<keyword evidence="4" id="KW-0819">tRNA processing</keyword>
<evidence type="ECO:0000259" key="8">
    <source>
        <dbReference type="Pfam" id="PF04762"/>
    </source>
</evidence>
<evidence type="ECO:0000259" key="12">
    <source>
        <dbReference type="Pfam" id="PF23936"/>
    </source>
</evidence>
<dbReference type="InterPro" id="IPR056164">
    <property type="entry name" value="Beta-prop_ELP1_1st"/>
</dbReference>
<dbReference type="GO" id="GO:0005634">
    <property type="term" value="C:nucleus"/>
    <property type="evidence" value="ECO:0007669"/>
    <property type="project" value="UniProtKB-SubCell"/>
</dbReference>
<feature type="domain" description="ELP1 first N-terminal beta-propeller" evidence="8">
    <location>
        <begin position="1"/>
        <end position="366"/>
    </location>
</feature>
<feature type="domain" description="ELP1 TPR" evidence="10">
    <location>
        <begin position="906"/>
        <end position="1065"/>
    </location>
</feature>
<dbReference type="OrthoDB" id="40048at2759"/>
<feature type="domain" description="ELP1 alpha-solenoid" evidence="11">
    <location>
        <begin position="689"/>
        <end position="897"/>
    </location>
</feature>
<dbReference type="GO" id="GO:0002926">
    <property type="term" value="P:tRNA wobble base 5-methoxycarbonylmethyl-2-thiouridinylation"/>
    <property type="evidence" value="ECO:0007669"/>
    <property type="project" value="TreeGrafter"/>
</dbReference>
<feature type="domain" description="ELP1 three-helical bundle" evidence="12">
    <location>
        <begin position="1075"/>
        <end position="1249"/>
    </location>
</feature>
<reference evidence="13 14" key="1">
    <citation type="journal article" date="2016" name="Nat. Commun.">
        <title>Ectomycorrhizal ecology is imprinted in the genome of the dominant symbiotic fungus Cenococcum geophilum.</title>
        <authorList>
            <consortium name="DOE Joint Genome Institute"/>
            <person name="Peter M."/>
            <person name="Kohler A."/>
            <person name="Ohm R.A."/>
            <person name="Kuo A."/>
            <person name="Krutzmann J."/>
            <person name="Morin E."/>
            <person name="Arend M."/>
            <person name="Barry K.W."/>
            <person name="Binder M."/>
            <person name="Choi C."/>
            <person name="Clum A."/>
            <person name="Copeland A."/>
            <person name="Grisel N."/>
            <person name="Haridas S."/>
            <person name="Kipfer T."/>
            <person name="LaButti K."/>
            <person name="Lindquist E."/>
            <person name="Lipzen A."/>
            <person name="Maire R."/>
            <person name="Meier B."/>
            <person name="Mihaltcheva S."/>
            <person name="Molinier V."/>
            <person name="Murat C."/>
            <person name="Poggeler S."/>
            <person name="Quandt C.A."/>
            <person name="Sperisen C."/>
            <person name="Tritt A."/>
            <person name="Tisserant E."/>
            <person name="Crous P.W."/>
            <person name="Henrissat B."/>
            <person name="Nehls U."/>
            <person name="Egli S."/>
            <person name="Spatafora J.W."/>
            <person name="Grigoriev I.V."/>
            <person name="Martin F.M."/>
        </authorList>
    </citation>
    <scope>NUCLEOTIDE SEQUENCE [LARGE SCALE GENOMIC DNA]</scope>
    <source>
        <strain evidence="13 14">CBS 207.34</strain>
    </source>
</reference>
<keyword evidence="14" id="KW-1185">Reference proteome</keyword>
<sequence length="1302" mass="145692">MRNLKITGRAQLQFSDIALPLTASTWDVSSDSLICAFGPSESAAVIELKRLREYVETPGETLEIIASWDAPCPLPALTCDKILNLHHFSDSSISCLVLAGGDIVIVREEPLPGEDLIEIVGSVDAGISAAAWSPDEELLALTTHANTLLYMTREFENIASATFTSEDVEISSHVSVGWGKSETQFKGKRAKALRDPTIPEHVDEGVLSPFDNHTASISWRGDGAYVAISTVEGEKRRMIRVYSREGSLDNVSEPLDGLEGALSWRPAGNLISGIQRLNDRIDVVFFERNGLRHGQFSLRITSEELDSLTVPLKLEWNIDSSVLAVCYPNKVQLWTMGNYHYYLKQEVGLPRTSHGNSTINIYWHPEKPLRLALANPNAIQTLEYAFTVNSGSTCPPADFGVVGVIDGTSLKLSPLRVANIPPPMSLHEIDLAKNAIDVAISASNTRIAVLSNSDVSIYAFDIHKKPIPSPSILWRNAIPPDHYPRQISFRGDTDLFLLTEKWETTESALWRCREGNVEFQGRITESGRISNLFSCVEGSRLYLQAITGSILEAAVEDGVPNTVEELQCSLIVNFPSPAPWVQVAPYANKSICFGLTTSGILYANERLLVRNCTSFLVTNTHLIFTTTQHLLKFVHLTATEDMEIPHDEPERDERCRTIERGARLVVVMPTVYSVVLQMPRGNLETIYPRALVLASIRRSIEATDYKTAFITCRSQRVDMNILHDHDPEKFIENIDTFVTQIKRIDHIDLFLSQLRNEDVSETMYKETSRRGRLKDAATLTTNINKAVPFDIASKVNSICNAFLGVLEASKTAHLQNIITAHVCKTPPDLNAGLLVIGRLQKVQDPLAEEAAEHICFLADVNQLYECALSIYNLELALLIAQQSQKDPREYLPYLQSLQELPRFRREFEIDDKLGRYSKALTHLYALETLDELKAYVQKHALYSDALALFKYQPTRLTEIMRLYADYLSKQNRFKEAGIAYEYLDSYAEASEAYRAANLWQESLSSAVLVPLPAAEISLLATALAEGLVETKDFFSAATIYWDYIHDIRTAARVFCKGYYFSDAIRLISLQQQPELLEDVVDVGLIEGLASMTELLADCKGQLGAQVPRLRELRQKKAEDPLTFFDGIDSLDIPDNVSLAPSETSTFGGTFMTRYTNRTSTINTTTTRKTSKNRRREERKRARGKKGSVYEEEYLMNSIERLIERVNRVNEEVQRLVEGLMRRKMREQAAAVAQAMRDVVVLCDGSIKEVFQTEKTAEATPQAEGAAERPVGADGVLWDSLEERGKKREPPVVKSFEKMALLG</sequence>
<proteinExistence type="inferred from homology"/>
<keyword evidence="5" id="KW-0539">Nucleus</keyword>
<name>A0A8E2FAA0_9PEZI</name>
<evidence type="ECO:0000256" key="2">
    <source>
        <dbReference type="ARBA" id="ARBA00006086"/>
    </source>
</evidence>
<dbReference type="Pfam" id="PF04762">
    <property type="entry name" value="Beta-prop_ELP1_1st"/>
    <property type="match status" value="1"/>
</dbReference>
<dbReference type="Pfam" id="PF23878">
    <property type="entry name" value="TPR_ELP1"/>
    <property type="match status" value="1"/>
</dbReference>
<dbReference type="PANTHER" id="PTHR12747">
    <property type="entry name" value="ELONGATOR COMPLEX PROTEIN 1"/>
    <property type="match status" value="1"/>
</dbReference>
<dbReference type="Proteomes" id="UP000250140">
    <property type="component" value="Unassembled WGS sequence"/>
</dbReference>
<evidence type="ECO:0000259" key="10">
    <source>
        <dbReference type="Pfam" id="PF23878"/>
    </source>
</evidence>
<dbReference type="InterPro" id="IPR056167">
    <property type="entry name" value="A-sol_ELP1"/>
</dbReference>
<evidence type="ECO:0000256" key="6">
    <source>
        <dbReference type="SAM" id="Coils"/>
    </source>
</evidence>
<evidence type="ECO:0000313" key="13">
    <source>
        <dbReference type="EMBL" id="OCL12941.1"/>
    </source>
</evidence>
<comment type="function">
    <text evidence="5">Component of the elongator complex which is required for multiple tRNA modifications, including mcm5U (5-methoxycarbonylmethyl uridine), mcm5s2U (5-methoxycarbonylmethyl-2-thiouridine), and ncm5U (5-carbamoylmethyl uridine). The elongator complex catalyzes formation of carboxymethyluridine in the wobble base at position 34 in tRNAs.</text>
</comment>
<dbReference type="Pfam" id="PF23925">
    <property type="entry name" value="A-sol_ELP1"/>
    <property type="match status" value="1"/>
</dbReference>
<evidence type="ECO:0000259" key="9">
    <source>
        <dbReference type="Pfam" id="PF23797"/>
    </source>
</evidence>
<dbReference type="UniPathway" id="UPA00988"/>
<feature type="coiled-coil region" evidence="6">
    <location>
        <begin position="1195"/>
        <end position="1222"/>
    </location>
</feature>
<dbReference type="Pfam" id="PF23797">
    <property type="entry name" value="Beta-prop_ELP1_2nd"/>
    <property type="match status" value="1"/>
</dbReference>
<dbReference type="GO" id="GO:0033588">
    <property type="term" value="C:elongator holoenzyme complex"/>
    <property type="evidence" value="ECO:0007669"/>
    <property type="project" value="InterPro"/>
</dbReference>
<evidence type="ECO:0000313" key="14">
    <source>
        <dbReference type="Proteomes" id="UP000250140"/>
    </source>
</evidence>
<dbReference type="GO" id="GO:0005829">
    <property type="term" value="C:cytosol"/>
    <property type="evidence" value="ECO:0007669"/>
    <property type="project" value="TreeGrafter"/>
</dbReference>
<comment type="pathway">
    <text evidence="1">tRNA modification; 5-methoxycarbonylmethyl-2-thiouridine-tRNA biosynthesis.</text>
</comment>
<dbReference type="InterPro" id="IPR056166">
    <property type="entry name" value="TPR_ELP1"/>
</dbReference>
<protein>
    <recommendedName>
        <fullName evidence="5">Elongator complex protein 1</fullName>
    </recommendedName>
</protein>
<evidence type="ECO:0000259" key="11">
    <source>
        <dbReference type="Pfam" id="PF23925"/>
    </source>
</evidence>
<dbReference type="Pfam" id="PF23936">
    <property type="entry name" value="HB_ELP1"/>
    <property type="match status" value="1"/>
</dbReference>
<evidence type="ECO:0000256" key="3">
    <source>
        <dbReference type="ARBA" id="ARBA00022490"/>
    </source>
</evidence>
<feature type="region of interest" description="Disordered" evidence="7">
    <location>
        <begin position="1162"/>
        <end position="1184"/>
    </location>
</feature>
<comment type="similarity">
    <text evidence="2 5">Belongs to the ELP1/IKA1 family.</text>
</comment>
<comment type="subcellular location">
    <subcellularLocation>
        <location evidence="5">Cytoplasm</location>
    </subcellularLocation>
    <subcellularLocation>
        <location evidence="5">Nucleus</location>
    </subcellularLocation>
</comment>
<evidence type="ECO:0000256" key="1">
    <source>
        <dbReference type="ARBA" id="ARBA00005043"/>
    </source>
</evidence>
<keyword evidence="3 5" id="KW-0963">Cytoplasm</keyword>
<organism evidence="13 14">
    <name type="scientific">Glonium stellatum</name>
    <dbReference type="NCBI Taxonomy" id="574774"/>
    <lineage>
        <taxon>Eukaryota</taxon>
        <taxon>Fungi</taxon>
        <taxon>Dikarya</taxon>
        <taxon>Ascomycota</taxon>
        <taxon>Pezizomycotina</taxon>
        <taxon>Dothideomycetes</taxon>
        <taxon>Pleosporomycetidae</taxon>
        <taxon>Gloniales</taxon>
        <taxon>Gloniaceae</taxon>
        <taxon>Glonium</taxon>
    </lineage>
</organism>